<protein>
    <submittedName>
        <fullName evidence="1">Uncharacterized protein</fullName>
    </submittedName>
</protein>
<evidence type="ECO:0000313" key="1">
    <source>
        <dbReference type="EMBL" id="MFC4501098.1"/>
    </source>
</evidence>
<dbReference type="Proteomes" id="UP001595839">
    <property type="component" value="Unassembled WGS sequence"/>
</dbReference>
<evidence type="ECO:0000313" key="2">
    <source>
        <dbReference type="Proteomes" id="UP001595839"/>
    </source>
</evidence>
<sequence>MDATDAAKAVAGALAVPDMASARRLIDRCAADRRKWGLRNRAVSNRALRDMRAEDPRVRARRNLAARIAPAFWPAGAWLAVGPLQPAVLPRLRPAGIY</sequence>
<organism evidence="1 2">
    <name type="scientific">Streptomyces vulcanius</name>
    <dbReference type="NCBI Taxonomy" id="1441876"/>
    <lineage>
        <taxon>Bacteria</taxon>
        <taxon>Bacillati</taxon>
        <taxon>Actinomycetota</taxon>
        <taxon>Actinomycetes</taxon>
        <taxon>Kitasatosporales</taxon>
        <taxon>Streptomycetaceae</taxon>
        <taxon>Streptomyces</taxon>
    </lineage>
</organism>
<reference evidence="2" key="1">
    <citation type="journal article" date="2019" name="Int. J. Syst. Evol. Microbiol.">
        <title>The Global Catalogue of Microorganisms (GCM) 10K type strain sequencing project: providing services to taxonomists for standard genome sequencing and annotation.</title>
        <authorList>
            <consortium name="The Broad Institute Genomics Platform"/>
            <consortium name="The Broad Institute Genome Sequencing Center for Infectious Disease"/>
            <person name="Wu L."/>
            <person name="Ma J."/>
        </authorList>
    </citation>
    <scope>NUCLEOTIDE SEQUENCE [LARGE SCALE GENOMIC DNA]</scope>
    <source>
        <strain evidence="2">CGMCC 4.7177</strain>
    </source>
</reference>
<keyword evidence="2" id="KW-1185">Reference proteome</keyword>
<name>A0ABV9AMG0_9ACTN</name>
<proteinExistence type="predicted"/>
<gene>
    <name evidence="1" type="ORF">ACFPIH_16425</name>
</gene>
<comment type="caution">
    <text evidence="1">The sequence shown here is derived from an EMBL/GenBank/DDBJ whole genome shotgun (WGS) entry which is preliminary data.</text>
</comment>
<accession>A0ABV9AMG0</accession>
<dbReference type="RefSeq" id="WP_381172290.1">
    <property type="nucleotide sequence ID" value="NZ_JBHSFK010000009.1"/>
</dbReference>
<dbReference type="EMBL" id="JBHSFK010000009">
    <property type="protein sequence ID" value="MFC4501098.1"/>
    <property type="molecule type" value="Genomic_DNA"/>
</dbReference>